<dbReference type="EMBL" id="FYAK01000001">
    <property type="protein sequence ID" value="SMY32224.1"/>
    <property type="molecule type" value="Genomic_DNA"/>
</dbReference>
<dbReference type="RefSeq" id="WP_087843704.1">
    <property type="nucleotide sequence ID" value="NZ_FYAK01000001.1"/>
</dbReference>
<protein>
    <submittedName>
        <fullName evidence="2">Uncharacterized protein</fullName>
    </submittedName>
</protein>
<dbReference type="AlphaFoldDB" id="A0A1Y6M6N6"/>
<name>A0A1Y6M6N6_9GAMM</name>
<keyword evidence="3" id="KW-1185">Reference proteome</keyword>
<feature type="transmembrane region" description="Helical" evidence="1">
    <location>
        <begin position="66"/>
        <end position="86"/>
    </location>
</feature>
<evidence type="ECO:0000256" key="1">
    <source>
        <dbReference type="SAM" id="Phobius"/>
    </source>
</evidence>
<evidence type="ECO:0000313" key="3">
    <source>
        <dbReference type="Proteomes" id="UP000195963"/>
    </source>
</evidence>
<dbReference type="Proteomes" id="UP000195963">
    <property type="component" value="Unassembled WGS sequence"/>
</dbReference>
<sequence length="102" mass="12288">MIKQWKNKRFERWALTRKKGQLNYVLKQTLLIGGAVFFGYLVGFIVFDKVHSWEEYRLDLYVQIPFLFVFGLILNYFGWIINEVIYEKEYKKRGSSKPSNPK</sequence>
<proteinExistence type="predicted"/>
<keyword evidence="1" id="KW-1133">Transmembrane helix</keyword>
<gene>
    <name evidence="2" type="ORF">PMAL9190_00418</name>
</gene>
<feature type="transmembrane region" description="Helical" evidence="1">
    <location>
        <begin position="21"/>
        <end position="46"/>
    </location>
</feature>
<organism evidence="2 3">
    <name type="scientific">Photobacterium malacitanum</name>
    <dbReference type="NCBI Taxonomy" id="2204294"/>
    <lineage>
        <taxon>Bacteria</taxon>
        <taxon>Pseudomonadati</taxon>
        <taxon>Pseudomonadota</taxon>
        <taxon>Gammaproteobacteria</taxon>
        <taxon>Vibrionales</taxon>
        <taxon>Vibrionaceae</taxon>
        <taxon>Photobacterium</taxon>
    </lineage>
</organism>
<reference evidence="3" key="1">
    <citation type="submission" date="2017-06" db="EMBL/GenBank/DDBJ databases">
        <authorList>
            <person name="Rodrigo-Torres L."/>
            <person name="Arahal R.D."/>
            <person name="Lucena T."/>
        </authorList>
    </citation>
    <scope>NUCLEOTIDE SEQUENCE [LARGE SCALE GENOMIC DNA]</scope>
    <source>
        <strain evidence="3">CECT 9190</strain>
    </source>
</reference>
<keyword evidence="1" id="KW-0812">Transmembrane</keyword>
<accession>A0A1Y6M6N6</accession>
<keyword evidence="1" id="KW-0472">Membrane</keyword>
<evidence type="ECO:0000313" key="2">
    <source>
        <dbReference type="EMBL" id="SMY32224.1"/>
    </source>
</evidence>